<evidence type="ECO:0000256" key="1">
    <source>
        <dbReference type="ARBA" id="ARBA00006484"/>
    </source>
</evidence>
<comment type="similarity">
    <text evidence="1 3">Belongs to the short-chain dehydrogenases/reductases (SDR) family.</text>
</comment>
<sequence>MLELENKTVVITGGATGIGFALAKACGREKANIVIGGPNPDRLDEATAELEQSGIAARSLPCDVRDFAQVEAFADFAFGAFGEVALVLNNAGIAQAPGPVAATPLNEVRQVFDVNFYGVWHCCKAFTQRLADQGRPAAIYNTGSENSYFVAVVKSAAYVASKHAVYGLTDALREEVPEFIHVGLITPGFVGTEIVPEGARKLGMPVDDFAQRALPQIKAGTFYVVSHSYNQEHIDRRYEEVSNAFASYAPREDGDDQYDVRTLLRRLSSN</sequence>
<proteinExistence type="inferred from homology"/>
<dbReference type="Proteomes" id="UP001626549">
    <property type="component" value="Chromosome"/>
</dbReference>
<reference evidence="4 5" key="1">
    <citation type="submission" date="2023-10" db="EMBL/GenBank/DDBJ databases">
        <title>Two novel species belonging to the OM43/NOR5 clade.</title>
        <authorList>
            <person name="Park M."/>
        </authorList>
    </citation>
    <scope>NUCLEOTIDE SEQUENCE [LARGE SCALE GENOMIC DNA]</scope>
    <source>
        <strain evidence="4 5">IMCC45268</strain>
    </source>
</reference>
<evidence type="ECO:0000313" key="4">
    <source>
        <dbReference type="EMBL" id="WOJ96966.1"/>
    </source>
</evidence>
<accession>A0ABZ0ID56</accession>
<dbReference type="Gene3D" id="3.40.50.720">
    <property type="entry name" value="NAD(P)-binding Rossmann-like Domain"/>
    <property type="match status" value="1"/>
</dbReference>
<gene>
    <name evidence="4" type="ORF">R0137_17250</name>
</gene>
<dbReference type="SUPFAM" id="SSF51735">
    <property type="entry name" value="NAD(P)-binding Rossmann-fold domains"/>
    <property type="match status" value="1"/>
</dbReference>
<dbReference type="InterPro" id="IPR036291">
    <property type="entry name" value="NAD(P)-bd_dom_sf"/>
</dbReference>
<keyword evidence="2" id="KW-0560">Oxidoreductase</keyword>
<dbReference type="PANTHER" id="PTHR44196:SF1">
    <property type="entry name" value="DEHYDROGENASE_REDUCTASE SDR FAMILY MEMBER 7B"/>
    <property type="match status" value="1"/>
</dbReference>
<dbReference type="CDD" id="cd05233">
    <property type="entry name" value="SDR_c"/>
    <property type="match status" value="1"/>
</dbReference>
<keyword evidence="5" id="KW-1185">Reference proteome</keyword>
<dbReference type="PRINTS" id="PR00080">
    <property type="entry name" value="SDRFAMILY"/>
</dbReference>
<dbReference type="Pfam" id="PF00106">
    <property type="entry name" value="adh_short"/>
    <property type="match status" value="1"/>
</dbReference>
<dbReference type="RefSeq" id="WP_407327652.1">
    <property type="nucleotide sequence ID" value="NZ_CP136865.1"/>
</dbReference>
<evidence type="ECO:0000256" key="3">
    <source>
        <dbReference type="RuleBase" id="RU000363"/>
    </source>
</evidence>
<protein>
    <submittedName>
        <fullName evidence="4">SDR family NAD(P)-dependent oxidoreductase</fullName>
    </submittedName>
</protein>
<evidence type="ECO:0000256" key="2">
    <source>
        <dbReference type="ARBA" id="ARBA00023002"/>
    </source>
</evidence>
<dbReference type="InterPro" id="IPR002347">
    <property type="entry name" value="SDR_fam"/>
</dbReference>
<dbReference type="PRINTS" id="PR00081">
    <property type="entry name" value="GDHRDH"/>
</dbReference>
<dbReference type="EMBL" id="CP136865">
    <property type="protein sequence ID" value="WOJ96966.1"/>
    <property type="molecule type" value="Genomic_DNA"/>
</dbReference>
<organism evidence="4 5">
    <name type="scientific">Congregibacter brevis</name>
    <dbReference type="NCBI Taxonomy" id="3081201"/>
    <lineage>
        <taxon>Bacteria</taxon>
        <taxon>Pseudomonadati</taxon>
        <taxon>Pseudomonadota</taxon>
        <taxon>Gammaproteobacteria</taxon>
        <taxon>Cellvibrionales</taxon>
        <taxon>Halieaceae</taxon>
        <taxon>Congregibacter</taxon>
    </lineage>
</organism>
<evidence type="ECO:0000313" key="5">
    <source>
        <dbReference type="Proteomes" id="UP001626549"/>
    </source>
</evidence>
<name>A0ABZ0ID56_9GAMM</name>
<dbReference type="PANTHER" id="PTHR44196">
    <property type="entry name" value="DEHYDROGENASE/REDUCTASE SDR FAMILY MEMBER 7B"/>
    <property type="match status" value="1"/>
</dbReference>